<sequence>MYSDFYRTLNILQKEKEEADSSKFDDIINAINKEEISLKNEEVVKDLKFVSSEVATFLETSTKNQTDCSDELNKDIHGLDSTLLVAQETNQKNMNVIITSLSEKVNSTKLCVEECYSPLKVTTSETINKISEFEQRKNSTTSQVKEKIRNIYFSSEKLVAEDLVKDIPTGKTPQRKTFVYPRDLVATSPLDRVLQRFRSQRAMDTDLAVHLPLENSFNESEESKVTTPEGIGSEVNSHNASFTSDDYDSTGCETDSNASSVSDISENGKNKENRRVKKSSRLPKKLPKFKGFAKPALPARKPLLSTNSDLDSSTI</sequence>
<evidence type="ECO:0000259" key="2">
    <source>
        <dbReference type="Pfam" id="PF13931"/>
    </source>
</evidence>
<evidence type="ECO:0000313" key="3">
    <source>
        <dbReference type="EMBL" id="GBM01023.1"/>
    </source>
</evidence>
<feature type="compositionally biased region" description="Polar residues" evidence="1">
    <location>
        <begin position="251"/>
        <end position="265"/>
    </location>
</feature>
<dbReference type="InterPro" id="IPR025901">
    <property type="entry name" value="Kinesin-assoc_MT-bd_dom"/>
</dbReference>
<evidence type="ECO:0000313" key="4">
    <source>
        <dbReference type="Proteomes" id="UP000499080"/>
    </source>
</evidence>
<dbReference type="EMBL" id="BGPR01000163">
    <property type="protein sequence ID" value="GBM01023.1"/>
    <property type="molecule type" value="Genomic_DNA"/>
</dbReference>
<dbReference type="GO" id="GO:0008017">
    <property type="term" value="F:microtubule binding"/>
    <property type="evidence" value="ECO:0007669"/>
    <property type="project" value="InterPro"/>
</dbReference>
<reference evidence="3 4" key="1">
    <citation type="journal article" date="2019" name="Sci. Rep.">
        <title>Orb-weaving spider Araneus ventricosus genome elucidates the spidroin gene catalogue.</title>
        <authorList>
            <person name="Kono N."/>
            <person name="Nakamura H."/>
            <person name="Ohtoshi R."/>
            <person name="Moran D.A.P."/>
            <person name="Shinohara A."/>
            <person name="Yoshida Y."/>
            <person name="Fujiwara M."/>
            <person name="Mori M."/>
            <person name="Tomita M."/>
            <person name="Arakawa K."/>
        </authorList>
    </citation>
    <scope>NUCLEOTIDE SEQUENCE [LARGE SCALE GENOMIC DNA]</scope>
</reference>
<feature type="compositionally biased region" description="Basic residues" evidence="1">
    <location>
        <begin position="274"/>
        <end position="288"/>
    </location>
</feature>
<dbReference type="Pfam" id="PF13931">
    <property type="entry name" value="Microtub_bind"/>
    <property type="match status" value="1"/>
</dbReference>
<protein>
    <recommendedName>
        <fullName evidence="2">Kinesin-associated microtubule-binding domain-containing protein</fullName>
    </recommendedName>
</protein>
<name>A0A4Y2C9I6_ARAVE</name>
<organism evidence="3 4">
    <name type="scientific">Araneus ventricosus</name>
    <name type="common">Orbweaver spider</name>
    <name type="synonym">Epeira ventricosa</name>
    <dbReference type="NCBI Taxonomy" id="182803"/>
    <lineage>
        <taxon>Eukaryota</taxon>
        <taxon>Metazoa</taxon>
        <taxon>Ecdysozoa</taxon>
        <taxon>Arthropoda</taxon>
        <taxon>Chelicerata</taxon>
        <taxon>Arachnida</taxon>
        <taxon>Araneae</taxon>
        <taxon>Araneomorphae</taxon>
        <taxon>Entelegynae</taxon>
        <taxon>Araneoidea</taxon>
        <taxon>Araneidae</taxon>
        <taxon>Araneus</taxon>
    </lineage>
</organism>
<keyword evidence="4" id="KW-1185">Reference proteome</keyword>
<feature type="compositionally biased region" description="Polar residues" evidence="1">
    <location>
        <begin position="234"/>
        <end position="244"/>
    </location>
</feature>
<dbReference type="OrthoDB" id="6436931at2759"/>
<feature type="domain" description="Kinesin-associated microtubule-binding" evidence="2">
    <location>
        <begin position="162"/>
        <end position="278"/>
    </location>
</feature>
<comment type="caution">
    <text evidence="3">The sequence shown here is derived from an EMBL/GenBank/DDBJ whole genome shotgun (WGS) entry which is preliminary data.</text>
</comment>
<proteinExistence type="predicted"/>
<feature type="compositionally biased region" description="Low complexity" evidence="1">
    <location>
        <begin position="303"/>
        <end position="315"/>
    </location>
</feature>
<evidence type="ECO:0000256" key="1">
    <source>
        <dbReference type="SAM" id="MobiDB-lite"/>
    </source>
</evidence>
<dbReference type="Proteomes" id="UP000499080">
    <property type="component" value="Unassembled WGS sequence"/>
</dbReference>
<feature type="region of interest" description="Disordered" evidence="1">
    <location>
        <begin position="217"/>
        <end position="315"/>
    </location>
</feature>
<gene>
    <name evidence="3" type="ORF">AVEN_55532_1</name>
</gene>
<accession>A0A4Y2C9I6</accession>
<dbReference type="AlphaFoldDB" id="A0A4Y2C9I6"/>